<protein>
    <recommendedName>
        <fullName evidence="2">DUF6915 domain-containing protein</fullName>
    </recommendedName>
</protein>
<dbReference type="AlphaFoldDB" id="A0A3S0JHL1"/>
<dbReference type="InterPro" id="IPR054061">
    <property type="entry name" value="DUF6915"/>
</dbReference>
<gene>
    <name evidence="3" type="ORF">EJV47_10925</name>
</gene>
<dbReference type="EMBL" id="RXOF01000005">
    <property type="protein sequence ID" value="RTQ50140.1"/>
    <property type="molecule type" value="Genomic_DNA"/>
</dbReference>
<dbReference type="Pfam" id="PF21866">
    <property type="entry name" value="DUF6915"/>
    <property type="match status" value="1"/>
</dbReference>
<keyword evidence="4" id="KW-1185">Reference proteome</keyword>
<sequence>MDIWKHCLLSQRKFGGEPQDYVAVHRFMDSSKLFYYHARHRLLLHHTLGLEWATQLLGDLLTTSAGRTVLVRDVAAEHCKEDLLGRVPSLGDWLREADAALAPLVPALEALPAMLSVPLRQLVLAPYLRTGLPSALLITASNFGVHLAGQLLGLAAAEELATALRPLPDVAQLLQHFTFAHPWQYRPDPKELAWLRQQEHRRYELSTTHAPAGPAAASPLAHPQVHGIPTNQTAPV</sequence>
<evidence type="ECO:0000313" key="4">
    <source>
        <dbReference type="Proteomes" id="UP000282184"/>
    </source>
</evidence>
<reference evidence="3 4" key="1">
    <citation type="submission" date="2018-12" db="EMBL/GenBank/DDBJ databases">
        <title>Hymenobacter gummosus sp. nov., isolated from a spring.</title>
        <authorList>
            <person name="Nie L."/>
        </authorList>
    </citation>
    <scope>NUCLEOTIDE SEQUENCE [LARGE SCALE GENOMIC DNA]</scope>
    <source>
        <strain evidence="3 4">KCTC 52166</strain>
    </source>
</reference>
<evidence type="ECO:0000313" key="3">
    <source>
        <dbReference type="EMBL" id="RTQ50140.1"/>
    </source>
</evidence>
<feature type="compositionally biased region" description="Low complexity" evidence="1">
    <location>
        <begin position="210"/>
        <end position="223"/>
    </location>
</feature>
<feature type="domain" description="DUF6915" evidence="2">
    <location>
        <begin position="1"/>
        <end position="97"/>
    </location>
</feature>
<feature type="region of interest" description="Disordered" evidence="1">
    <location>
        <begin position="205"/>
        <end position="236"/>
    </location>
</feature>
<accession>A0A3S0JHL1</accession>
<name>A0A3S0JHL1_9BACT</name>
<comment type="caution">
    <text evidence="3">The sequence shown here is derived from an EMBL/GenBank/DDBJ whole genome shotgun (WGS) entry which is preliminary data.</text>
</comment>
<evidence type="ECO:0000256" key="1">
    <source>
        <dbReference type="SAM" id="MobiDB-lite"/>
    </source>
</evidence>
<proteinExistence type="predicted"/>
<organism evidence="3 4">
    <name type="scientific">Hymenobacter gummosus</name>
    <dbReference type="NCBI Taxonomy" id="1776032"/>
    <lineage>
        <taxon>Bacteria</taxon>
        <taxon>Pseudomonadati</taxon>
        <taxon>Bacteroidota</taxon>
        <taxon>Cytophagia</taxon>
        <taxon>Cytophagales</taxon>
        <taxon>Hymenobacteraceae</taxon>
        <taxon>Hymenobacter</taxon>
    </lineage>
</organism>
<evidence type="ECO:0000259" key="2">
    <source>
        <dbReference type="Pfam" id="PF21866"/>
    </source>
</evidence>
<dbReference type="OrthoDB" id="68427at2"/>
<dbReference type="RefSeq" id="WP_126693190.1">
    <property type="nucleotide sequence ID" value="NZ_RXOF01000005.1"/>
</dbReference>
<dbReference type="Proteomes" id="UP000282184">
    <property type="component" value="Unassembled WGS sequence"/>
</dbReference>